<accession>A0A0F9P5D9</accession>
<sequence>MPSGSVDKAKAIRHVAQVAMADLIGTSEPPEGADDQYPFNAVAWRKSLPVEWQDEAEEALAYVYHNERMPDHD</sequence>
<protein>
    <submittedName>
        <fullName evidence="1">Uncharacterized protein</fullName>
    </submittedName>
</protein>
<evidence type="ECO:0000313" key="1">
    <source>
        <dbReference type="EMBL" id="KKM88672.1"/>
    </source>
</evidence>
<name>A0A0F9P5D9_9ZZZZ</name>
<dbReference type="AlphaFoldDB" id="A0A0F9P5D9"/>
<organism evidence="1">
    <name type="scientific">marine sediment metagenome</name>
    <dbReference type="NCBI Taxonomy" id="412755"/>
    <lineage>
        <taxon>unclassified sequences</taxon>
        <taxon>metagenomes</taxon>
        <taxon>ecological metagenomes</taxon>
    </lineage>
</organism>
<dbReference type="EMBL" id="LAZR01006927">
    <property type="protein sequence ID" value="KKM88672.1"/>
    <property type="molecule type" value="Genomic_DNA"/>
</dbReference>
<reference evidence="1" key="1">
    <citation type="journal article" date="2015" name="Nature">
        <title>Complex archaea that bridge the gap between prokaryotes and eukaryotes.</title>
        <authorList>
            <person name="Spang A."/>
            <person name="Saw J.H."/>
            <person name="Jorgensen S.L."/>
            <person name="Zaremba-Niedzwiedzka K."/>
            <person name="Martijn J."/>
            <person name="Lind A.E."/>
            <person name="van Eijk R."/>
            <person name="Schleper C."/>
            <person name="Guy L."/>
            <person name="Ettema T.J."/>
        </authorList>
    </citation>
    <scope>NUCLEOTIDE SEQUENCE</scope>
</reference>
<proteinExistence type="predicted"/>
<comment type="caution">
    <text evidence="1">The sequence shown here is derived from an EMBL/GenBank/DDBJ whole genome shotgun (WGS) entry which is preliminary data.</text>
</comment>
<gene>
    <name evidence="1" type="ORF">LCGC14_1256430</name>
</gene>